<organism evidence="9 10">
    <name type="scientific">Kineococcus endophyticus</name>
    <dbReference type="NCBI Taxonomy" id="1181883"/>
    <lineage>
        <taxon>Bacteria</taxon>
        <taxon>Bacillati</taxon>
        <taxon>Actinomycetota</taxon>
        <taxon>Actinomycetes</taxon>
        <taxon>Kineosporiales</taxon>
        <taxon>Kineosporiaceae</taxon>
        <taxon>Kineococcus</taxon>
    </lineage>
</organism>
<evidence type="ECO:0000256" key="3">
    <source>
        <dbReference type="ARBA" id="ARBA00022475"/>
    </source>
</evidence>
<evidence type="ECO:0000256" key="5">
    <source>
        <dbReference type="ARBA" id="ARBA00022989"/>
    </source>
</evidence>
<dbReference type="Pfam" id="PF13440">
    <property type="entry name" value="Polysacc_synt_3"/>
    <property type="match status" value="1"/>
</dbReference>
<feature type="transmembrane region" description="Helical" evidence="8">
    <location>
        <begin position="200"/>
        <end position="221"/>
    </location>
</feature>
<protein>
    <submittedName>
        <fullName evidence="9">MOP flippase family protein</fullName>
    </submittedName>
</protein>
<gene>
    <name evidence="9" type="ORF">AB1207_14175</name>
</gene>
<evidence type="ECO:0000313" key="9">
    <source>
        <dbReference type="EMBL" id="MEW9265901.1"/>
    </source>
</evidence>
<keyword evidence="3" id="KW-1003">Cell membrane</keyword>
<feature type="transmembrane region" description="Helical" evidence="8">
    <location>
        <begin position="440"/>
        <end position="461"/>
    </location>
</feature>
<evidence type="ECO:0000256" key="8">
    <source>
        <dbReference type="SAM" id="Phobius"/>
    </source>
</evidence>
<evidence type="ECO:0000256" key="6">
    <source>
        <dbReference type="ARBA" id="ARBA00023136"/>
    </source>
</evidence>
<dbReference type="PANTHER" id="PTHR30250">
    <property type="entry name" value="PST FAMILY PREDICTED COLANIC ACID TRANSPORTER"/>
    <property type="match status" value="1"/>
</dbReference>
<feature type="transmembrane region" description="Helical" evidence="8">
    <location>
        <begin position="473"/>
        <end position="493"/>
    </location>
</feature>
<keyword evidence="5 8" id="KW-1133">Transmembrane helix</keyword>
<dbReference type="NCBIfam" id="NF007773">
    <property type="entry name" value="PRK10459.1"/>
    <property type="match status" value="1"/>
</dbReference>
<feature type="transmembrane region" description="Helical" evidence="8">
    <location>
        <begin position="348"/>
        <end position="367"/>
    </location>
</feature>
<comment type="similarity">
    <text evidence="2">Belongs to the polysaccharide synthase family.</text>
</comment>
<dbReference type="Proteomes" id="UP001555826">
    <property type="component" value="Unassembled WGS sequence"/>
</dbReference>
<feature type="transmembrane region" description="Helical" evidence="8">
    <location>
        <begin position="418"/>
        <end position="435"/>
    </location>
</feature>
<feature type="transmembrane region" description="Helical" evidence="8">
    <location>
        <begin position="387"/>
        <end position="406"/>
    </location>
</feature>
<proteinExistence type="inferred from homology"/>
<evidence type="ECO:0000313" key="10">
    <source>
        <dbReference type="Proteomes" id="UP001555826"/>
    </source>
</evidence>
<comment type="caution">
    <text evidence="9">The sequence shown here is derived from an EMBL/GenBank/DDBJ whole genome shotgun (WGS) entry which is preliminary data.</text>
</comment>
<evidence type="ECO:0000256" key="2">
    <source>
        <dbReference type="ARBA" id="ARBA00007430"/>
    </source>
</evidence>
<feature type="transmembrane region" description="Helical" evidence="8">
    <location>
        <begin position="176"/>
        <end position="194"/>
    </location>
</feature>
<evidence type="ECO:0000256" key="1">
    <source>
        <dbReference type="ARBA" id="ARBA00004651"/>
    </source>
</evidence>
<feature type="region of interest" description="Disordered" evidence="7">
    <location>
        <begin position="1"/>
        <end position="21"/>
    </location>
</feature>
<comment type="subcellular location">
    <subcellularLocation>
        <location evidence="1">Cell membrane</location>
        <topology evidence="1">Multi-pass membrane protein</topology>
    </subcellularLocation>
</comment>
<keyword evidence="10" id="KW-1185">Reference proteome</keyword>
<evidence type="ECO:0000256" key="4">
    <source>
        <dbReference type="ARBA" id="ARBA00022692"/>
    </source>
</evidence>
<keyword evidence="6 8" id="KW-0472">Membrane</keyword>
<dbReference type="CDD" id="cd13127">
    <property type="entry name" value="MATE_tuaB_like"/>
    <property type="match status" value="1"/>
</dbReference>
<reference evidence="9 10" key="1">
    <citation type="submission" date="2024-07" db="EMBL/GenBank/DDBJ databases">
        <authorList>
            <person name="Thanompreechachai J."/>
            <person name="Duangmal K."/>
        </authorList>
    </citation>
    <scope>NUCLEOTIDE SEQUENCE [LARGE SCALE GENOMIC DNA]</scope>
    <source>
        <strain evidence="9 10">KCTC 19886</strain>
    </source>
</reference>
<evidence type="ECO:0000256" key="7">
    <source>
        <dbReference type="SAM" id="MobiDB-lite"/>
    </source>
</evidence>
<feature type="transmembrane region" description="Helical" evidence="8">
    <location>
        <begin position="144"/>
        <end position="164"/>
    </location>
</feature>
<dbReference type="EMBL" id="JBFNQN010000009">
    <property type="protein sequence ID" value="MEW9265901.1"/>
    <property type="molecule type" value="Genomic_DNA"/>
</dbReference>
<dbReference type="InterPro" id="IPR050833">
    <property type="entry name" value="Poly_Biosynth_Transport"/>
</dbReference>
<feature type="transmembrane region" description="Helical" evidence="8">
    <location>
        <begin position="317"/>
        <end position="336"/>
    </location>
</feature>
<accession>A0ABV3P8D8</accession>
<name>A0ABV3P8D8_9ACTN</name>
<feature type="transmembrane region" description="Helical" evidence="8">
    <location>
        <begin position="110"/>
        <end position="132"/>
    </location>
</feature>
<keyword evidence="4 8" id="KW-0812">Transmembrane</keyword>
<dbReference type="PANTHER" id="PTHR30250:SF10">
    <property type="entry name" value="LIPOPOLYSACCHARIDE BIOSYNTHESIS PROTEIN WZXC"/>
    <property type="match status" value="1"/>
</dbReference>
<dbReference type="RefSeq" id="WP_367639030.1">
    <property type="nucleotide sequence ID" value="NZ_JBFNQN010000009.1"/>
</dbReference>
<feature type="transmembrane region" description="Helical" evidence="8">
    <location>
        <begin position="74"/>
        <end position="98"/>
    </location>
</feature>
<sequence>MTVPDHRGAAGELDDAGVSTPPIAEAGRESVAVSRKTVVASAGWSAMGRTGAQALQFLAGLALARILAPADFGLLASVYVITGFTVLLFDMGLSAALVHQREVRQADYDTAFWLNALGGLVFIGVLAALGPFVADFYGDDRLTWITPLAGLGFALALNVSHAALLQRSMQFKKVAAIELSCAVLANAATLIGALSGMGAFALVLGPAVQGLAGTIITWTLVRWRPRGFISRPSVRRLWSFSGGMLGFSVVNYAGRNSDNLLIGRLLGATALGYYNRAYTLMLLPLQQISQVLGRVMFPALAAMQGDRERLQGAYRRVILVMTAVIMPVLVGMAAVADGLVPLLWGDQWLLAIPLLQVLCLAGLPQCLSNSEGWLYQSQGRTQTMFRVGLVSTLLTVIAIVIGLRWGALGVAVALLAKFWLWQPVGFHIACSTIGLKARRVFLDIVPPLAASAVMGGVAWAIPWALDVPRQDVFWLLVRVAVGAGLYVGCLALFGRRVLGEIVSLMPSRLLRRLPARFRRS</sequence>